<dbReference type="EMBL" id="CM042057">
    <property type="protein sequence ID" value="KAI3691650.1"/>
    <property type="molecule type" value="Genomic_DNA"/>
</dbReference>
<reference evidence="2" key="1">
    <citation type="journal article" date="2022" name="Mol. Ecol. Resour.">
        <title>The genomes of chicory, endive, great burdock and yacon provide insights into Asteraceae palaeo-polyploidization history and plant inulin production.</title>
        <authorList>
            <person name="Fan W."/>
            <person name="Wang S."/>
            <person name="Wang H."/>
            <person name="Wang A."/>
            <person name="Jiang F."/>
            <person name="Liu H."/>
            <person name="Zhao H."/>
            <person name="Xu D."/>
            <person name="Zhang Y."/>
        </authorList>
    </citation>
    <scope>NUCLEOTIDE SEQUENCE [LARGE SCALE GENOMIC DNA]</scope>
    <source>
        <strain evidence="2">cv. Niubang</strain>
    </source>
</reference>
<proteinExistence type="predicted"/>
<evidence type="ECO:0000313" key="2">
    <source>
        <dbReference type="Proteomes" id="UP001055879"/>
    </source>
</evidence>
<organism evidence="1 2">
    <name type="scientific">Arctium lappa</name>
    <name type="common">Greater burdock</name>
    <name type="synonym">Lappa major</name>
    <dbReference type="NCBI Taxonomy" id="4217"/>
    <lineage>
        <taxon>Eukaryota</taxon>
        <taxon>Viridiplantae</taxon>
        <taxon>Streptophyta</taxon>
        <taxon>Embryophyta</taxon>
        <taxon>Tracheophyta</taxon>
        <taxon>Spermatophyta</taxon>
        <taxon>Magnoliopsida</taxon>
        <taxon>eudicotyledons</taxon>
        <taxon>Gunneridae</taxon>
        <taxon>Pentapetalae</taxon>
        <taxon>asterids</taxon>
        <taxon>campanulids</taxon>
        <taxon>Asterales</taxon>
        <taxon>Asteraceae</taxon>
        <taxon>Carduoideae</taxon>
        <taxon>Cardueae</taxon>
        <taxon>Arctiinae</taxon>
        <taxon>Arctium</taxon>
    </lineage>
</organism>
<dbReference type="Proteomes" id="UP001055879">
    <property type="component" value="Linkage Group LG11"/>
</dbReference>
<sequence length="211" mass="24291">MATSFALKRGVTPFNKLFAPIRSVCGAPCLRRRFNSDSSQVSAYEDFNRGVDTDRRPDSSVSRRRDNDFFSDLFDPISPTRSLSQILNMMDKFMDNPFMSTPRGVGFGPRRSWEANENEETLSLRFDMPGLDKDNIKISVEQNTLIIKAEAEKESEEDDEPPRRYSSRIDLPNDIYKVEEIKAEMKNGVLKITVPKVKTEERKDVRQIQVE</sequence>
<comment type="caution">
    <text evidence="1">The sequence shown here is derived from an EMBL/GenBank/DDBJ whole genome shotgun (WGS) entry which is preliminary data.</text>
</comment>
<reference evidence="1 2" key="2">
    <citation type="journal article" date="2022" name="Mol. Ecol. Resour.">
        <title>The genomes of chicory, endive, great burdock and yacon provide insights into Asteraceae paleo-polyploidization history and plant inulin production.</title>
        <authorList>
            <person name="Fan W."/>
            <person name="Wang S."/>
            <person name="Wang H."/>
            <person name="Wang A."/>
            <person name="Jiang F."/>
            <person name="Liu H."/>
            <person name="Zhao H."/>
            <person name="Xu D."/>
            <person name="Zhang Y."/>
        </authorList>
    </citation>
    <scope>NUCLEOTIDE SEQUENCE [LARGE SCALE GENOMIC DNA]</scope>
    <source>
        <strain evidence="2">cv. Niubang</strain>
    </source>
</reference>
<protein>
    <submittedName>
        <fullName evidence="1">Uncharacterized protein</fullName>
    </submittedName>
</protein>
<keyword evidence="2" id="KW-1185">Reference proteome</keyword>
<evidence type="ECO:0000313" key="1">
    <source>
        <dbReference type="EMBL" id="KAI3691650.1"/>
    </source>
</evidence>
<name>A0ACB8Z2Z4_ARCLA</name>
<gene>
    <name evidence="1" type="ORF">L6452_31450</name>
</gene>
<accession>A0ACB8Z2Z4</accession>